<protein>
    <submittedName>
        <fullName evidence="1">Uncharacterized protein</fullName>
    </submittedName>
</protein>
<proteinExistence type="predicted"/>
<reference evidence="1" key="1">
    <citation type="submission" date="2020-05" db="EMBL/GenBank/DDBJ databases">
        <title>Phylogenomic resolution of chytrid fungi.</title>
        <authorList>
            <person name="Stajich J.E."/>
            <person name="Amses K."/>
            <person name="Simmons R."/>
            <person name="Seto K."/>
            <person name="Myers J."/>
            <person name="Bonds A."/>
            <person name="Quandt C.A."/>
            <person name="Barry K."/>
            <person name="Liu P."/>
            <person name="Grigoriev I."/>
            <person name="Longcore J.E."/>
            <person name="James T.Y."/>
        </authorList>
    </citation>
    <scope>NUCLEOTIDE SEQUENCE</scope>
    <source>
        <strain evidence="1">JEL0318</strain>
    </source>
</reference>
<evidence type="ECO:0000313" key="1">
    <source>
        <dbReference type="EMBL" id="KAJ3030985.1"/>
    </source>
</evidence>
<dbReference type="AlphaFoldDB" id="A0AAD5S216"/>
<name>A0AAD5S216_9FUNG</name>
<comment type="caution">
    <text evidence="1">The sequence shown here is derived from an EMBL/GenBank/DDBJ whole genome shotgun (WGS) entry which is preliminary data.</text>
</comment>
<gene>
    <name evidence="1" type="ORF">HK097_005529</name>
</gene>
<keyword evidence="2" id="KW-1185">Reference proteome</keyword>
<organism evidence="1 2">
    <name type="scientific">Rhizophlyctis rosea</name>
    <dbReference type="NCBI Taxonomy" id="64517"/>
    <lineage>
        <taxon>Eukaryota</taxon>
        <taxon>Fungi</taxon>
        <taxon>Fungi incertae sedis</taxon>
        <taxon>Chytridiomycota</taxon>
        <taxon>Chytridiomycota incertae sedis</taxon>
        <taxon>Chytridiomycetes</taxon>
        <taxon>Rhizophlyctidales</taxon>
        <taxon>Rhizophlyctidaceae</taxon>
        <taxon>Rhizophlyctis</taxon>
    </lineage>
</organism>
<dbReference type="Proteomes" id="UP001212841">
    <property type="component" value="Unassembled WGS sequence"/>
</dbReference>
<dbReference type="EMBL" id="JADGJD010002593">
    <property type="protein sequence ID" value="KAJ3030985.1"/>
    <property type="molecule type" value="Genomic_DNA"/>
</dbReference>
<accession>A0AAD5S216</accession>
<evidence type="ECO:0000313" key="2">
    <source>
        <dbReference type="Proteomes" id="UP001212841"/>
    </source>
</evidence>
<sequence length="188" mass="22054">MRLCGDIIIKTKTTKQKPWNNPPYRDPAEIFTYLGFSFPRYQEGFKTYEELWTYIQSSMRFHSNFFVFNQTQNPELFNASNRKRHTNCPKWVEFLTYVQSSSVPPNSSVPAELVDLTDKERCHACRARLRKEAVAHFGKTAEWDALVERETMRTNFKKRLNGNMVREWTGEGGVELGRLLRRVGFGCQ</sequence>